<dbReference type="Proteomes" id="UP000192601">
    <property type="component" value="Unassembled WGS sequence"/>
</dbReference>
<dbReference type="EMBL" id="MVIJ01000044">
    <property type="protein sequence ID" value="ORB70855.1"/>
    <property type="molecule type" value="Genomic_DNA"/>
</dbReference>
<evidence type="ECO:0000313" key="1">
    <source>
        <dbReference type="EMBL" id="ORB70855.1"/>
    </source>
</evidence>
<reference evidence="1 2" key="1">
    <citation type="submission" date="2017-02" db="EMBL/GenBank/DDBJ databases">
        <title>The new phylogeny of genus Mycobacterium.</title>
        <authorList>
            <person name="Tortoli E."/>
            <person name="Trovato A."/>
            <person name="Cirillo D.M."/>
        </authorList>
    </citation>
    <scope>NUCLEOTIDE SEQUENCE [LARGE SCALE GENOMIC DNA]</scope>
    <source>
        <strain evidence="1 2">DSM 43992</strain>
    </source>
</reference>
<evidence type="ECO:0000313" key="2">
    <source>
        <dbReference type="Proteomes" id="UP000192601"/>
    </source>
</evidence>
<organism evidence="1 2">
    <name type="scientific">Mycobacterium scrofulaceum</name>
    <dbReference type="NCBI Taxonomy" id="1783"/>
    <lineage>
        <taxon>Bacteria</taxon>
        <taxon>Bacillati</taxon>
        <taxon>Actinomycetota</taxon>
        <taxon>Actinomycetes</taxon>
        <taxon>Mycobacteriales</taxon>
        <taxon>Mycobacteriaceae</taxon>
        <taxon>Mycobacterium</taxon>
    </lineage>
</organism>
<protein>
    <submittedName>
        <fullName evidence="1">Uncharacterized protein</fullName>
    </submittedName>
</protein>
<proteinExistence type="predicted"/>
<accession>A0A1X0K6R8</accession>
<name>A0A1X0K6R8_MYCSC</name>
<dbReference type="STRING" id="1783.BST44_22765"/>
<gene>
    <name evidence="1" type="ORF">BST44_22765</name>
</gene>
<sequence>MELEAVDLTRDGTSVLLRLILGNGSTVELTLPNEQAEYTGAALFSYARGDEIKGGILRAAERG</sequence>
<dbReference type="AlphaFoldDB" id="A0A1X0K6R8"/>
<comment type="caution">
    <text evidence="1">The sequence shown here is derived from an EMBL/GenBank/DDBJ whole genome shotgun (WGS) entry which is preliminary data.</text>
</comment>
<keyword evidence="2" id="KW-1185">Reference proteome</keyword>